<evidence type="ECO:0000256" key="2">
    <source>
        <dbReference type="SAM" id="Phobius"/>
    </source>
</evidence>
<keyword evidence="2" id="KW-0812">Transmembrane</keyword>
<keyword evidence="4" id="KW-1185">Reference proteome</keyword>
<dbReference type="AlphaFoldDB" id="A0A067SN62"/>
<dbReference type="EMBL" id="KL142389">
    <property type="protein sequence ID" value="KDR72365.1"/>
    <property type="molecule type" value="Genomic_DNA"/>
</dbReference>
<gene>
    <name evidence="3" type="ORF">GALMADRAFT_213363</name>
</gene>
<reference evidence="4" key="1">
    <citation type="journal article" date="2014" name="Proc. Natl. Acad. Sci. U.S.A.">
        <title>Extensive sampling of basidiomycete genomes demonstrates inadequacy of the white-rot/brown-rot paradigm for wood decay fungi.</title>
        <authorList>
            <person name="Riley R."/>
            <person name="Salamov A.A."/>
            <person name="Brown D.W."/>
            <person name="Nagy L.G."/>
            <person name="Floudas D."/>
            <person name="Held B.W."/>
            <person name="Levasseur A."/>
            <person name="Lombard V."/>
            <person name="Morin E."/>
            <person name="Otillar R."/>
            <person name="Lindquist E.A."/>
            <person name="Sun H."/>
            <person name="LaButti K.M."/>
            <person name="Schmutz J."/>
            <person name="Jabbour D."/>
            <person name="Luo H."/>
            <person name="Baker S.E."/>
            <person name="Pisabarro A.G."/>
            <person name="Walton J.D."/>
            <person name="Blanchette R.A."/>
            <person name="Henrissat B."/>
            <person name="Martin F."/>
            <person name="Cullen D."/>
            <person name="Hibbett D.S."/>
            <person name="Grigoriev I.V."/>
        </authorList>
    </citation>
    <scope>NUCLEOTIDE SEQUENCE [LARGE SCALE GENOMIC DNA]</scope>
    <source>
        <strain evidence="4">CBS 339.88</strain>
    </source>
</reference>
<feature type="region of interest" description="Disordered" evidence="1">
    <location>
        <begin position="366"/>
        <end position="398"/>
    </location>
</feature>
<feature type="transmembrane region" description="Helical" evidence="2">
    <location>
        <begin position="316"/>
        <end position="339"/>
    </location>
</feature>
<dbReference type="OrthoDB" id="3069632at2759"/>
<evidence type="ECO:0000313" key="3">
    <source>
        <dbReference type="EMBL" id="KDR72365.1"/>
    </source>
</evidence>
<feature type="compositionally biased region" description="Polar residues" evidence="1">
    <location>
        <begin position="366"/>
        <end position="389"/>
    </location>
</feature>
<dbReference type="HOGENOM" id="CLU_713809_0_0_1"/>
<keyword evidence="2" id="KW-1133">Transmembrane helix</keyword>
<keyword evidence="2" id="KW-0472">Membrane</keyword>
<proteinExistence type="predicted"/>
<feature type="region of interest" description="Disordered" evidence="1">
    <location>
        <begin position="444"/>
        <end position="465"/>
    </location>
</feature>
<name>A0A067SN62_GALM3</name>
<evidence type="ECO:0000256" key="1">
    <source>
        <dbReference type="SAM" id="MobiDB-lite"/>
    </source>
</evidence>
<organism evidence="3 4">
    <name type="scientific">Galerina marginata (strain CBS 339.88)</name>
    <dbReference type="NCBI Taxonomy" id="685588"/>
    <lineage>
        <taxon>Eukaryota</taxon>
        <taxon>Fungi</taxon>
        <taxon>Dikarya</taxon>
        <taxon>Basidiomycota</taxon>
        <taxon>Agaricomycotina</taxon>
        <taxon>Agaricomycetes</taxon>
        <taxon>Agaricomycetidae</taxon>
        <taxon>Agaricales</taxon>
        <taxon>Agaricineae</taxon>
        <taxon>Strophariaceae</taxon>
        <taxon>Galerina</taxon>
    </lineage>
</organism>
<accession>A0A067SN62</accession>
<protein>
    <submittedName>
        <fullName evidence="3">Uncharacterized protein</fullName>
    </submittedName>
</protein>
<dbReference type="Proteomes" id="UP000027222">
    <property type="component" value="Unassembled WGS sequence"/>
</dbReference>
<sequence>MAVMTRAIFVDDTDPNIEYGDGWILESFSRTTPGSNGTLFISPPIYGSLHVPVTPQAANLPYTFNGTEVAAYFMNAGNTNSASFGCTIDGLDALVAHADYDRLTCRNRNSLADGTHQIIMRVTPSDFDSGNPISFDYLIYMPSDNETSGDVLYTAGDPAIKLSRPQGNGSITGYNPIVFDFDFNGYSMSLYGVFGNISSASASNVASYSIDGQSPLIFTPSDDTIKGITQLIVQTSRYPLGQHHFHLDFDSRASLNITQIIVQNTTITLRDGNVDPFPTPVSASQSQSFLPVSSLPALPNMPNVQTEETKAIPRGIMIGGITGGALIILILIITLRIIFVIRRRRKVSSQDSSNLVRPFHTPTIFTLPSKNNKSSISREQLGSGASSDPNPDDAGAPRQTHRIRIHVDGGNAIDQPDMDAETIDLPPMYNTILGILVETEPTGTVGNPSALTPDALTEEGVTLEK</sequence>
<evidence type="ECO:0000313" key="4">
    <source>
        <dbReference type="Proteomes" id="UP000027222"/>
    </source>
</evidence>